<dbReference type="RefSeq" id="WP_183664993.1">
    <property type="nucleotide sequence ID" value="NZ_JACHXN010000029.1"/>
</dbReference>
<proteinExistence type="predicted"/>
<protein>
    <submittedName>
        <fullName evidence="1">Uncharacterized protein</fullName>
    </submittedName>
</protein>
<dbReference type="EMBL" id="JACHXN010000029">
    <property type="protein sequence ID" value="MBB3149235.1"/>
    <property type="molecule type" value="Genomic_DNA"/>
</dbReference>
<evidence type="ECO:0000313" key="1">
    <source>
        <dbReference type="EMBL" id="MBB3149235.1"/>
    </source>
</evidence>
<dbReference type="Proteomes" id="UP000554520">
    <property type="component" value="Unassembled WGS sequence"/>
</dbReference>
<evidence type="ECO:0000313" key="2">
    <source>
        <dbReference type="Proteomes" id="UP000554520"/>
    </source>
</evidence>
<sequence>MKHHVLEQLQSVAEVDQDYPHQAMSRNGRLERWAQLLEQKPERRLATLYETEYQSARERTAIRSAGSPISVAFEDSVFRAGGLKDDTYGEAMRFFELSDRQLHKITCYCQFGATVSAAMAAHYIRKAVGRPERGVFAWLRNIVTAYLIESGNRQSRSLLER</sequence>
<comment type="caution">
    <text evidence="1">The sequence shown here is derived from an EMBL/GenBank/DDBJ whole genome shotgun (WGS) entry which is preliminary data.</text>
</comment>
<gene>
    <name evidence="1" type="ORF">FHS21_005687</name>
</gene>
<name>A0A839UH18_9HYPH</name>
<dbReference type="AlphaFoldDB" id="A0A839UH18"/>
<keyword evidence="2" id="KW-1185">Reference proteome</keyword>
<reference evidence="1 2" key="1">
    <citation type="submission" date="2020-08" db="EMBL/GenBank/DDBJ databases">
        <title>Genomic Encyclopedia of Type Strains, Phase III (KMG-III): the genomes of soil and plant-associated and newly described type strains.</title>
        <authorList>
            <person name="Whitman W."/>
        </authorList>
    </citation>
    <scope>NUCLEOTIDE SEQUENCE [LARGE SCALE GENOMIC DNA]</scope>
    <source>
        <strain evidence="1 2">CECT 7015</strain>
    </source>
</reference>
<accession>A0A839UH18</accession>
<organism evidence="1 2">
    <name type="scientific">Phyllobacterium trifolii</name>
    <dbReference type="NCBI Taxonomy" id="300193"/>
    <lineage>
        <taxon>Bacteria</taxon>
        <taxon>Pseudomonadati</taxon>
        <taxon>Pseudomonadota</taxon>
        <taxon>Alphaproteobacteria</taxon>
        <taxon>Hyphomicrobiales</taxon>
        <taxon>Phyllobacteriaceae</taxon>
        <taxon>Phyllobacterium</taxon>
    </lineage>
</organism>